<organism evidence="1 2">
    <name type="scientific">Erwinia phage pEa_SNUABM_32</name>
    <dbReference type="NCBI Taxonomy" id="2869555"/>
    <lineage>
        <taxon>Viruses</taxon>
        <taxon>Duplodnaviria</taxon>
        <taxon>Heunggongvirae</taxon>
        <taxon>Uroviricota</taxon>
        <taxon>Caudoviricetes</taxon>
        <taxon>Alexandravirus</taxon>
        <taxon>Alexandravirus SNUABM32</taxon>
    </lineage>
</organism>
<name>A0AAE7XKF4_9CAUD</name>
<evidence type="ECO:0000313" key="2">
    <source>
        <dbReference type="Proteomes" id="UP000827788"/>
    </source>
</evidence>
<gene>
    <name evidence="1" type="ORF">pEaSNUABM32_00192</name>
</gene>
<accession>A0AAE7XKF4</accession>
<sequence>MQYIAVAGNSWTKPTTPDIFFFDPELDNIDFDGAVNDTTLNQVLRNARTILGNNSRTMITRGQKGAEYFLTELPKAIGSVNASSLVEHARATGTYYGPHGQWTAGIGIPNNGSRIICLYPSGLGNRATYMAMLGVRSGIPSSRTYTVYCNLQMVTTNGSVVSTTATGTYTPGSSPSGGTVAQGENNYFVMQDAYTHFAYPTSMSVSDTGYGPTIVYPSVIAERRSPRIPQYLVSKDEVFNLTDGLLCNADGKSLIKLKKGIDFDVEDNCVAGTSYTIDFSRTQRLIAM</sequence>
<proteinExistence type="predicted"/>
<keyword evidence="2" id="KW-1185">Reference proteome</keyword>
<reference evidence="1 2" key="1">
    <citation type="submission" date="2021-06" db="EMBL/GenBank/DDBJ databases">
        <title>Complete genome sequence of Erwinia phage pEa_SNUABM_32.</title>
        <authorList>
            <person name="Kim S.G."/>
            <person name="Park S.C."/>
        </authorList>
    </citation>
    <scope>NUCLEOTIDE SEQUENCE [LARGE SCALE GENOMIC DNA]</scope>
</reference>
<dbReference type="EMBL" id="MZ443774">
    <property type="protein sequence ID" value="QZE57065.1"/>
    <property type="molecule type" value="Genomic_DNA"/>
</dbReference>
<evidence type="ECO:0000313" key="1">
    <source>
        <dbReference type="EMBL" id="QZE57065.1"/>
    </source>
</evidence>
<dbReference type="Proteomes" id="UP000827788">
    <property type="component" value="Segment"/>
</dbReference>
<protein>
    <submittedName>
        <fullName evidence="1">Uncharacterized protein</fullName>
    </submittedName>
</protein>